<evidence type="ECO:0000313" key="2">
    <source>
        <dbReference type="Proteomes" id="UP000013966"/>
    </source>
</evidence>
<dbReference type="KEGG" id="buo:BRPE64_DCDS03500"/>
<reference evidence="1 2" key="2">
    <citation type="journal article" date="2018" name="Int. J. Syst. Evol. Microbiol.">
        <title>Burkholderia insecticola sp. nov., a gut symbiotic bacterium of the bean bug Riptortus pedestris.</title>
        <authorList>
            <person name="Takeshita K."/>
            <person name="Tamaki H."/>
            <person name="Ohbayashi T."/>
            <person name="Meng X.-Y."/>
            <person name="Sone T."/>
            <person name="Mitani Y."/>
            <person name="Peeters C."/>
            <person name="Kikuchi Y."/>
            <person name="Vandamme P."/>
        </authorList>
    </citation>
    <scope>NUCLEOTIDE SEQUENCE [LARGE SCALE GENOMIC DNA]</scope>
    <source>
        <strain evidence="1">RPE64</strain>
        <plasmid evidence="1 2">p1</plasmid>
    </source>
</reference>
<reference evidence="1 2" key="1">
    <citation type="journal article" date="2013" name="Genome Announc.">
        <title>Complete Genome Sequence of Burkholderia sp. Strain RPE64, Bacterial Symbiont of the Bean Bug Riptortus pedestris.</title>
        <authorList>
            <person name="Shibata T.F."/>
            <person name="Maeda T."/>
            <person name="Nikoh N."/>
            <person name="Yamaguchi K."/>
            <person name="Oshima K."/>
            <person name="Hattori M."/>
            <person name="Nishiyama T."/>
            <person name="Hasebe M."/>
            <person name="Fukatsu T."/>
            <person name="Kikuchi Y."/>
            <person name="Shigenobu S."/>
        </authorList>
    </citation>
    <scope>NUCLEOTIDE SEQUENCE [LARGE SCALE GENOMIC DNA]</scope>
    <source>
        <plasmid evidence="1 2">p1</plasmid>
    </source>
</reference>
<name>R4X3B7_9BURK</name>
<keyword evidence="2" id="KW-1185">Reference proteome</keyword>
<keyword evidence="1" id="KW-0614">Plasmid</keyword>
<dbReference type="HOGENOM" id="CLU_3197061_0_0_4"/>
<dbReference type="EMBL" id="AP013061">
    <property type="protein sequence ID" value="BAN27286.1"/>
    <property type="molecule type" value="Genomic_DNA"/>
</dbReference>
<proteinExistence type="predicted"/>
<dbReference type="Proteomes" id="UP000013966">
    <property type="component" value="Plasmid p1"/>
</dbReference>
<evidence type="ECO:0000313" key="1">
    <source>
        <dbReference type="EMBL" id="BAN27286.1"/>
    </source>
</evidence>
<dbReference type="AlphaFoldDB" id="R4X3B7"/>
<geneLocation type="plasmid" evidence="1 2">
    <name>p1</name>
</geneLocation>
<organism evidence="1 2">
    <name type="scientific">Caballeronia insecticola</name>
    <dbReference type="NCBI Taxonomy" id="758793"/>
    <lineage>
        <taxon>Bacteria</taxon>
        <taxon>Pseudomonadati</taxon>
        <taxon>Pseudomonadota</taxon>
        <taxon>Betaproteobacteria</taxon>
        <taxon>Burkholderiales</taxon>
        <taxon>Burkholderiaceae</taxon>
        <taxon>Caballeronia</taxon>
    </lineage>
</organism>
<gene>
    <name evidence="1" type="ORF">BRPE64_DCDS03500</name>
</gene>
<protein>
    <submittedName>
        <fullName evidence="1">Uncharacterized protein</fullName>
    </submittedName>
</protein>
<accession>R4X3B7</accession>
<sequence>MIELLQAIFDEARRPRAVPVDMTRETAWGACVPLYGTSYLVMEQP</sequence>